<dbReference type="GO" id="GO:0016616">
    <property type="term" value="F:oxidoreductase activity, acting on the CH-OH group of donors, NAD or NADP as acceptor"/>
    <property type="evidence" value="ECO:0007669"/>
    <property type="project" value="TreeGrafter"/>
</dbReference>
<dbReference type="SUPFAM" id="SSF51735">
    <property type="entry name" value="NAD(P)-binding Rossmann-fold domains"/>
    <property type="match status" value="1"/>
</dbReference>
<dbReference type="PANTHER" id="PTHR42760">
    <property type="entry name" value="SHORT-CHAIN DEHYDROGENASES/REDUCTASES FAMILY MEMBER"/>
    <property type="match status" value="1"/>
</dbReference>
<evidence type="ECO:0000313" key="4">
    <source>
        <dbReference type="Proteomes" id="UP000294881"/>
    </source>
</evidence>
<sequence length="261" mass="27540">MSAATDFPLPHVSNDLTGQVALVTGASSGLGLRFAKVLAACGAKVAITGRRIDRLEQVAEEIRAAGGVALPLQLDVQDADQLLAVVKKAEAELGTVTILINNAGIPDAQRAVKMSVALIDSVLDTNVRAPYILSCEFARRLMEAGKPGRIVNIASAAAYEYAGNGAALYSVSKAAVVRITETLAVEWAKFNINVNAIAPGAFHSEMLDGMLSRMGDIAQHYPRKRLGQPAQLDSTLLYLVSPASECVTGTCVRVDDGQHSR</sequence>
<dbReference type="EMBL" id="SLWL01000007">
    <property type="protein sequence ID" value="TCO13009.1"/>
    <property type="molecule type" value="Genomic_DNA"/>
</dbReference>
<evidence type="ECO:0000256" key="2">
    <source>
        <dbReference type="RuleBase" id="RU000363"/>
    </source>
</evidence>
<reference evidence="3 4" key="1">
    <citation type="submission" date="2019-03" db="EMBL/GenBank/DDBJ databases">
        <title>Genomic Encyclopedia of Type Strains, Phase IV (KMG-IV): sequencing the most valuable type-strain genomes for metagenomic binning, comparative biology and taxonomic classification.</title>
        <authorList>
            <person name="Goeker M."/>
        </authorList>
    </citation>
    <scope>NUCLEOTIDE SEQUENCE [LARGE SCALE GENOMIC DNA]</scope>
    <source>
        <strain evidence="3 4">DSM 22958</strain>
    </source>
</reference>
<evidence type="ECO:0000256" key="1">
    <source>
        <dbReference type="ARBA" id="ARBA00006484"/>
    </source>
</evidence>
<accession>A0A4R2GS37</accession>
<comment type="caution">
    <text evidence="3">The sequence shown here is derived from an EMBL/GenBank/DDBJ whole genome shotgun (WGS) entry which is preliminary data.</text>
</comment>
<dbReference type="OrthoDB" id="286404at2"/>
<gene>
    <name evidence="3" type="ORF">EV666_10735</name>
</gene>
<dbReference type="InterPro" id="IPR020904">
    <property type="entry name" value="Sc_DH/Rdtase_CS"/>
</dbReference>
<proteinExistence type="inferred from homology"/>
<protein>
    <submittedName>
        <fullName evidence="3">NAD(P)-dependent dehydrogenase (Short-subunit alcohol dehydrogenase family)</fullName>
    </submittedName>
</protein>
<organism evidence="3 4">
    <name type="scientific">Camelimonas lactis</name>
    <dbReference type="NCBI Taxonomy" id="659006"/>
    <lineage>
        <taxon>Bacteria</taxon>
        <taxon>Pseudomonadati</taxon>
        <taxon>Pseudomonadota</taxon>
        <taxon>Alphaproteobacteria</taxon>
        <taxon>Hyphomicrobiales</taxon>
        <taxon>Chelatococcaceae</taxon>
        <taxon>Camelimonas</taxon>
    </lineage>
</organism>
<dbReference type="AlphaFoldDB" id="A0A4R2GS37"/>
<dbReference type="FunFam" id="3.40.50.720:FF:000084">
    <property type="entry name" value="Short-chain dehydrogenase reductase"/>
    <property type="match status" value="1"/>
</dbReference>
<dbReference type="InterPro" id="IPR002347">
    <property type="entry name" value="SDR_fam"/>
</dbReference>
<dbReference type="Gene3D" id="3.40.50.720">
    <property type="entry name" value="NAD(P)-binding Rossmann-like Domain"/>
    <property type="match status" value="1"/>
</dbReference>
<dbReference type="PROSITE" id="PS00061">
    <property type="entry name" value="ADH_SHORT"/>
    <property type="match status" value="1"/>
</dbReference>
<evidence type="ECO:0000313" key="3">
    <source>
        <dbReference type="EMBL" id="TCO13009.1"/>
    </source>
</evidence>
<dbReference type="RefSeq" id="WP_132006610.1">
    <property type="nucleotide sequence ID" value="NZ_JBHUNN010000001.1"/>
</dbReference>
<dbReference type="InterPro" id="IPR036291">
    <property type="entry name" value="NAD(P)-bd_dom_sf"/>
</dbReference>
<dbReference type="Pfam" id="PF00106">
    <property type="entry name" value="adh_short"/>
    <property type="match status" value="1"/>
</dbReference>
<dbReference type="PRINTS" id="PR00080">
    <property type="entry name" value="SDRFAMILY"/>
</dbReference>
<name>A0A4R2GS37_9HYPH</name>
<dbReference type="PRINTS" id="PR00081">
    <property type="entry name" value="GDHRDH"/>
</dbReference>
<keyword evidence="4" id="KW-1185">Reference proteome</keyword>
<dbReference type="Proteomes" id="UP000294881">
    <property type="component" value="Unassembled WGS sequence"/>
</dbReference>
<comment type="similarity">
    <text evidence="1 2">Belongs to the short-chain dehydrogenases/reductases (SDR) family.</text>
</comment>
<dbReference type="CDD" id="cd05233">
    <property type="entry name" value="SDR_c"/>
    <property type="match status" value="1"/>
</dbReference>